<protein>
    <submittedName>
        <fullName evidence="2">Uncharacterized protein</fullName>
    </submittedName>
</protein>
<name>A0A8X7P4W8_BRACI</name>
<dbReference type="GO" id="GO:0006281">
    <property type="term" value="P:DNA repair"/>
    <property type="evidence" value="ECO:0007669"/>
    <property type="project" value="InterPro"/>
</dbReference>
<evidence type="ECO:0000256" key="1">
    <source>
        <dbReference type="SAM" id="MobiDB-lite"/>
    </source>
</evidence>
<feature type="region of interest" description="Disordered" evidence="1">
    <location>
        <begin position="486"/>
        <end position="520"/>
    </location>
</feature>
<feature type="compositionally biased region" description="Basic residues" evidence="1">
    <location>
        <begin position="178"/>
        <end position="189"/>
    </location>
</feature>
<feature type="compositionally biased region" description="Basic residues" evidence="1">
    <location>
        <begin position="116"/>
        <end position="131"/>
    </location>
</feature>
<comment type="caution">
    <text evidence="2">The sequence shown here is derived from an EMBL/GenBank/DDBJ whole genome shotgun (WGS) entry which is preliminary data.</text>
</comment>
<dbReference type="InterPro" id="IPR011257">
    <property type="entry name" value="DNA_glycosylase"/>
</dbReference>
<dbReference type="OrthoDB" id="1748757at2759"/>
<accession>A0A8X7P4W8</accession>
<feature type="compositionally biased region" description="Basic and acidic residues" evidence="1">
    <location>
        <begin position="61"/>
        <end position="76"/>
    </location>
</feature>
<gene>
    <name evidence="2" type="ORF">Bca52824_093537</name>
</gene>
<dbReference type="PANTHER" id="PTHR46213">
    <property type="entry name" value="TRANSCRIPTIONAL ACTIVATOR DEMETER"/>
    <property type="match status" value="1"/>
</dbReference>
<dbReference type="Gene3D" id="1.10.340.30">
    <property type="entry name" value="Hypothetical protein, domain 2"/>
    <property type="match status" value="1"/>
</dbReference>
<dbReference type="SUPFAM" id="SSF48150">
    <property type="entry name" value="DNA-glycosylase"/>
    <property type="match status" value="1"/>
</dbReference>
<reference evidence="2 3" key="1">
    <citation type="submission" date="2020-02" db="EMBL/GenBank/DDBJ databases">
        <authorList>
            <person name="Ma Q."/>
            <person name="Huang Y."/>
            <person name="Song X."/>
            <person name="Pei D."/>
        </authorList>
    </citation>
    <scope>NUCLEOTIDE SEQUENCE [LARGE SCALE GENOMIC DNA]</scope>
    <source>
        <strain evidence="2">Sxm20200214</strain>
        <tissue evidence="2">Leaf</tissue>
    </source>
</reference>
<dbReference type="GO" id="GO:0035514">
    <property type="term" value="F:DNA demethylase activity"/>
    <property type="evidence" value="ECO:0007669"/>
    <property type="project" value="InterPro"/>
</dbReference>
<dbReference type="Proteomes" id="UP000886595">
    <property type="component" value="Unassembled WGS sequence"/>
</dbReference>
<feature type="compositionally biased region" description="Polar residues" evidence="1">
    <location>
        <begin position="489"/>
        <end position="508"/>
    </location>
</feature>
<proteinExistence type="predicted"/>
<feature type="compositionally biased region" description="Polar residues" evidence="1">
    <location>
        <begin position="143"/>
        <end position="152"/>
    </location>
</feature>
<dbReference type="EMBL" id="JAAMPC010000070">
    <property type="protein sequence ID" value="KAG2244610.1"/>
    <property type="molecule type" value="Genomic_DNA"/>
</dbReference>
<dbReference type="InterPro" id="IPR044811">
    <property type="entry name" value="DME/ROS1"/>
</dbReference>
<dbReference type="PANTHER" id="PTHR46213:SF13">
    <property type="entry name" value="DEMETER-LIKE PROTEIN 2-RELATED"/>
    <property type="match status" value="1"/>
</dbReference>
<organism evidence="2 3">
    <name type="scientific">Brassica carinata</name>
    <name type="common">Ethiopian mustard</name>
    <name type="synonym">Abyssinian cabbage</name>
    <dbReference type="NCBI Taxonomy" id="52824"/>
    <lineage>
        <taxon>Eukaryota</taxon>
        <taxon>Viridiplantae</taxon>
        <taxon>Streptophyta</taxon>
        <taxon>Embryophyta</taxon>
        <taxon>Tracheophyta</taxon>
        <taxon>Spermatophyta</taxon>
        <taxon>Magnoliopsida</taxon>
        <taxon>eudicotyledons</taxon>
        <taxon>Gunneridae</taxon>
        <taxon>Pentapetalae</taxon>
        <taxon>rosids</taxon>
        <taxon>malvids</taxon>
        <taxon>Brassicales</taxon>
        <taxon>Brassicaceae</taxon>
        <taxon>Brassiceae</taxon>
        <taxon>Brassica</taxon>
    </lineage>
</organism>
<feature type="region of interest" description="Disordered" evidence="1">
    <location>
        <begin position="1"/>
        <end position="189"/>
    </location>
</feature>
<keyword evidence="3" id="KW-1185">Reference proteome</keyword>
<dbReference type="GO" id="GO:0141166">
    <property type="term" value="P:chromosomal 5-methylcytosine DNA demethylation pathway"/>
    <property type="evidence" value="ECO:0007669"/>
    <property type="project" value="InterPro"/>
</dbReference>
<evidence type="ECO:0000313" key="2">
    <source>
        <dbReference type="EMBL" id="KAG2244610.1"/>
    </source>
</evidence>
<feature type="region of interest" description="Disordered" evidence="1">
    <location>
        <begin position="248"/>
        <end position="272"/>
    </location>
</feature>
<evidence type="ECO:0000313" key="3">
    <source>
        <dbReference type="Proteomes" id="UP000886595"/>
    </source>
</evidence>
<dbReference type="GO" id="GO:0019104">
    <property type="term" value="F:DNA N-glycosylase activity"/>
    <property type="evidence" value="ECO:0007669"/>
    <property type="project" value="InterPro"/>
</dbReference>
<sequence>MEKPKDLDKISGLVFQGTPVKPEPPLKFYVRRKPPKLLNKLQNMDDSASSGSSDFNTNNTTKEESVKKSEEPETFKVDIQSLDGTQGKKNSKEETEEKNAKPTVLQDDSQHVNGERKKKYSEKISKKRFHRPTIMEDGKKPRNPTNLQMRTISNKRSKKQKCDEDEYVVVRTPEKQSSPKRRKNKAKKNVARKLPFDEEVISGCLELSRSVWPSFPKGKRRMTTLRRIDFHVLISPISFPMPIWKKQSKGSNEHLKKAKKIRRQDASVQTKDLHTEEKKVMNNLTLQLNYQREHNLPSLADVPLHIEDTLVKSVSNITPEQSTKTKTTKGVAKLIKEMEKLNINRRGTTLGKAKKKLIIAKVNLDPETIKEWELLMENDLPHRSYSNEENTESKWKGEREIFQSRIELFINRMHLLQGNRKFKQWKGSVVDSVVGVFLTQNVSDYLSSNAFMSVAAKFPVDAKESLESLAYFIEEPQEINNLVGDGQRPIQNGNDDAKNSLGSVSLQENLEHEKDAKRKNKKTGIMEDEIVDWESLRKIYTKEGFRDTIHMDTVDWNAVRLSDQQVLADTIMKRGQHNGLARKILKFLNDEAKQNGTVDLEWLRDAPSDLVKRYLLEIEGIGLKSAECVRLLGLKHSAFPATM</sequence>
<feature type="compositionally biased region" description="Polar residues" evidence="1">
    <location>
        <begin position="40"/>
        <end position="59"/>
    </location>
</feature>
<feature type="compositionally biased region" description="Basic and acidic residues" evidence="1">
    <location>
        <begin position="90"/>
        <end position="100"/>
    </location>
</feature>
<dbReference type="AlphaFoldDB" id="A0A8X7P4W8"/>